<keyword evidence="4" id="KW-1185">Reference proteome</keyword>
<dbReference type="CDD" id="cd00027">
    <property type="entry name" value="BRCT"/>
    <property type="match status" value="1"/>
</dbReference>
<evidence type="ECO:0000313" key="3">
    <source>
        <dbReference type="EMBL" id="MDI1488624.1"/>
    </source>
</evidence>
<dbReference type="InterPro" id="IPR036420">
    <property type="entry name" value="BRCT_dom_sf"/>
</dbReference>
<comment type="caution">
    <text evidence="3">The sequence shown here is derived from an EMBL/GenBank/DDBJ whole genome shotgun (WGS) entry which is preliminary data.</text>
</comment>
<organism evidence="3 4">
    <name type="scientific">Ramalina farinacea</name>
    <dbReference type="NCBI Taxonomy" id="258253"/>
    <lineage>
        <taxon>Eukaryota</taxon>
        <taxon>Fungi</taxon>
        <taxon>Dikarya</taxon>
        <taxon>Ascomycota</taxon>
        <taxon>Pezizomycotina</taxon>
        <taxon>Lecanoromycetes</taxon>
        <taxon>OSLEUM clade</taxon>
        <taxon>Lecanoromycetidae</taxon>
        <taxon>Lecanorales</taxon>
        <taxon>Lecanorineae</taxon>
        <taxon>Ramalinaceae</taxon>
        <taxon>Ramalina</taxon>
    </lineage>
</organism>
<protein>
    <recommendedName>
        <fullName evidence="2">BRCT domain-containing protein</fullName>
    </recommendedName>
</protein>
<dbReference type="InterPro" id="IPR001357">
    <property type="entry name" value="BRCT_dom"/>
</dbReference>
<accession>A0AA43TUT4</accession>
<dbReference type="Gene3D" id="3.40.50.10190">
    <property type="entry name" value="BRCT domain"/>
    <property type="match status" value="1"/>
</dbReference>
<dbReference type="PROSITE" id="PS50172">
    <property type="entry name" value="BRCT"/>
    <property type="match status" value="1"/>
</dbReference>
<gene>
    <name evidence="3" type="ORF">OHK93_007899</name>
</gene>
<evidence type="ECO:0000259" key="2">
    <source>
        <dbReference type="PROSITE" id="PS50172"/>
    </source>
</evidence>
<evidence type="ECO:0000256" key="1">
    <source>
        <dbReference type="SAM" id="MobiDB-lite"/>
    </source>
</evidence>
<feature type="domain" description="BRCT" evidence="2">
    <location>
        <begin position="2"/>
        <end position="84"/>
    </location>
</feature>
<reference evidence="3" key="1">
    <citation type="journal article" date="2023" name="Genome Biol. Evol.">
        <title>First Whole Genome Sequence and Flow Cytometry Genome Size Data for the Lichen-Forming Fungus Ramalina farinacea (Ascomycota).</title>
        <authorList>
            <person name="Llewellyn T."/>
            <person name="Mian S."/>
            <person name="Hill R."/>
            <person name="Leitch I.J."/>
            <person name="Gaya E."/>
        </authorList>
    </citation>
    <scope>NUCLEOTIDE SEQUENCE</scope>
    <source>
        <strain evidence="3">LIQ254RAFAR</strain>
    </source>
</reference>
<dbReference type="AlphaFoldDB" id="A0AA43TUT4"/>
<feature type="compositionally biased region" description="Pro residues" evidence="1">
    <location>
        <begin position="223"/>
        <end position="274"/>
    </location>
</feature>
<sequence length="321" mass="35963">MTGKDIFKFDVIAVTGDFGPNRTTDKMKSWIQHHAGRFSNEISSNVTHLICSKEHFKKEVAMVKQAKQHKHIKIVSFDWLEDSLLSTPQKRKPERAYLLNTLVEVKAARKTKKKAVRKENIEQSSISPDLDLYRPTTDTSVAVKKFDKSCQDFEKDMFSDGYHIYRDHTTFAYDITLARVDLTTNQNQRYSLKVNPQSPNSKTPIQPPASPTPSSPSTLTNPYSPPPPTPHPLPPPLAPPLPNRHLPPLPPPPPTPTAPHLPLLPPHPTTPPLPRHPRIRAASPRATPAALRIPRDTQTLRLLRETQQHERTLAAGDGGAD</sequence>
<dbReference type="SMART" id="SM00292">
    <property type="entry name" value="BRCT"/>
    <property type="match status" value="1"/>
</dbReference>
<name>A0AA43TUT4_9LECA</name>
<feature type="region of interest" description="Disordered" evidence="1">
    <location>
        <begin position="191"/>
        <end position="300"/>
    </location>
</feature>
<feature type="compositionally biased region" description="Polar residues" evidence="1">
    <location>
        <begin position="191"/>
        <end position="204"/>
    </location>
</feature>
<proteinExistence type="predicted"/>
<dbReference type="SUPFAM" id="SSF142921">
    <property type="entry name" value="WGR domain-like"/>
    <property type="match status" value="1"/>
</dbReference>
<dbReference type="Proteomes" id="UP001161017">
    <property type="component" value="Unassembled WGS sequence"/>
</dbReference>
<evidence type="ECO:0000313" key="4">
    <source>
        <dbReference type="Proteomes" id="UP001161017"/>
    </source>
</evidence>
<feature type="compositionally biased region" description="Pro residues" evidence="1">
    <location>
        <begin position="205"/>
        <end position="214"/>
    </location>
</feature>
<dbReference type="Pfam" id="PF00533">
    <property type="entry name" value="BRCT"/>
    <property type="match status" value="1"/>
</dbReference>
<dbReference type="SUPFAM" id="SSF52113">
    <property type="entry name" value="BRCT domain"/>
    <property type="match status" value="1"/>
</dbReference>
<dbReference type="InterPro" id="IPR036930">
    <property type="entry name" value="WGR_dom_sf"/>
</dbReference>
<dbReference type="EMBL" id="JAPUFD010000007">
    <property type="protein sequence ID" value="MDI1488624.1"/>
    <property type="molecule type" value="Genomic_DNA"/>
</dbReference>